<dbReference type="Pfam" id="PF19912">
    <property type="entry name" value="DUF6385"/>
    <property type="match status" value="1"/>
</dbReference>
<dbReference type="eggNOG" id="ENOG5033II7">
    <property type="taxonomic scope" value="Bacteria"/>
</dbReference>
<name>D7CIG6_SYNLT</name>
<evidence type="ECO:0000313" key="2">
    <source>
        <dbReference type="EMBL" id="ADI00831.1"/>
    </source>
</evidence>
<protein>
    <recommendedName>
        <fullName evidence="1">DUF6385 domain-containing protein</fullName>
    </recommendedName>
</protein>
<sequence length="284" mass="32577">MPVRSCVSTYVQSNLPELAPCRSRKLPVGLWFEIERGCRCEYMSYLFFHLPPVSDYYDIIAAHLILNPDNTPFVGNPPRKLNVQALSDNFKDCYTTYMSRPEGIGSTNIEVSMPWQPSQIMVDVTNIVKMWYSNILPNRGLALLPDRGGTQNGIWVFASPYHLNWSLHPVLHIYTDERCHACSFVETCNVTLTEQFSCTREVWCFSVWTFVVQNIGDKGVRVRLQDSPDGSVFFDEVPELELAPGKMEVLVNQYFTRFSRVKYRLAEGETGEGRIKLWLQGRQG</sequence>
<dbReference type="KEGG" id="slp:Slip_0024"/>
<evidence type="ECO:0000259" key="1">
    <source>
        <dbReference type="Pfam" id="PF19912"/>
    </source>
</evidence>
<dbReference type="HOGENOM" id="CLU_975656_0_0_9"/>
<reference evidence="3" key="1">
    <citation type="journal article" date="2010" name="Stand. Genomic Sci.">
        <title>Complete genome sequence of Syntrophothermus lipocalidus type strain (TGB-C1T).</title>
        <authorList>
            <consortium name="US DOE Joint Genome Institute (JGI-PGF)"/>
            <person name="Djao O."/>
            <person name="Zhang X."/>
            <person name="Lucas S."/>
            <person name="Lapidus A."/>
            <person name="Glavina Del Rio T."/>
            <person name="Nolan M."/>
            <person name="Tice H."/>
            <person name="Cheng J."/>
            <person name="Han C."/>
            <person name="Tapia R."/>
            <person name="Goodwin L."/>
            <person name="Pitluck S."/>
            <person name="Liolios K."/>
            <person name="Ivanova N."/>
            <person name="Mavromatis K."/>
            <person name="Mikhailova N."/>
            <person name="Ovchinnikova G."/>
            <person name="Pati A."/>
            <person name="Brambilla E."/>
            <person name="Chen A."/>
            <person name="Palaniappan K."/>
            <person name="Land M."/>
            <person name="Hauser L."/>
            <person name="Chang Y."/>
            <person name="Jeffries C."/>
            <person name="Rohde M."/>
            <person name="Sikorski J."/>
            <person name="Spring S."/>
            <person name="Goker M."/>
            <person name="Detter J."/>
            <person name="Woyke T."/>
            <person name="Bristow J."/>
            <person name="Eisen J."/>
            <person name="Markowitz V."/>
            <person name="Hugenholtz P."/>
            <person name="Kyrpides N."/>
            <person name="Klenk H."/>
        </authorList>
    </citation>
    <scope>NUCLEOTIDE SEQUENCE [LARGE SCALE GENOMIC DNA]</scope>
    <source>
        <strain evidence="3">DSM 12680 / TGB-C1</strain>
    </source>
</reference>
<dbReference type="NCBIfam" id="NF033679">
    <property type="entry name" value="DNRLRE_dom"/>
    <property type="match status" value="1"/>
</dbReference>
<reference evidence="2 3" key="2">
    <citation type="journal article" date="2010" name="Stand. Genomic Sci.">
        <title>Complete genome sequence of Syntrophothermus lipocalidus type strain (TGB-C1).</title>
        <authorList>
            <person name="Djao O.D."/>
            <person name="Zhang X."/>
            <person name="Lucas S."/>
            <person name="Lapidus A."/>
            <person name="Del Rio T.G."/>
            <person name="Nolan M."/>
            <person name="Tice H."/>
            <person name="Cheng J.F."/>
            <person name="Han C."/>
            <person name="Tapia R."/>
            <person name="Goodwin L."/>
            <person name="Pitluck S."/>
            <person name="Liolios K."/>
            <person name="Ivanova N."/>
            <person name="Mavromatis K."/>
            <person name="Mikhailova N."/>
            <person name="Ovchinnikova G."/>
            <person name="Pati A."/>
            <person name="Brambilla E."/>
            <person name="Chen A."/>
            <person name="Palaniappan K."/>
            <person name="Land M."/>
            <person name="Hauser L."/>
            <person name="Chang Y.J."/>
            <person name="Jeffries C.D."/>
            <person name="Rohde M."/>
            <person name="Sikorski J."/>
            <person name="Spring S."/>
            <person name="Goker M."/>
            <person name="Detter J.C."/>
            <person name="Woyke T."/>
            <person name="Bristow J."/>
            <person name="Eisen J.A."/>
            <person name="Markowitz V."/>
            <person name="Hugenholtz P."/>
            <person name="Kyrpides N.C."/>
            <person name="Klenk H.P."/>
        </authorList>
    </citation>
    <scope>NUCLEOTIDE SEQUENCE [LARGE SCALE GENOMIC DNA]</scope>
    <source>
        <strain evidence="3">DSM 12680 / TGB-C1</strain>
    </source>
</reference>
<dbReference type="EMBL" id="CP002048">
    <property type="protein sequence ID" value="ADI00831.1"/>
    <property type="molecule type" value="Genomic_DNA"/>
</dbReference>
<dbReference type="RefSeq" id="WP_013174235.1">
    <property type="nucleotide sequence ID" value="NC_014220.1"/>
</dbReference>
<dbReference type="AlphaFoldDB" id="D7CIG6"/>
<accession>D7CIG6</accession>
<gene>
    <name evidence="2" type="ordered locus">Slip_0024</name>
</gene>
<dbReference type="Proteomes" id="UP000000378">
    <property type="component" value="Chromosome"/>
</dbReference>
<organism evidence="2 3">
    <name type="scientific">Syntrophothermus lipocalidus (strain DSM 12680 / TGB-C1)</name>
    <dbReference type="NCBI Taxonomy" id="643648"/>
    <lineage>
        <taxon>Bacteria</taxon>
        <taxon>Bacillati</taxon>
        <taxon>Bacillota</taxon>
        <taxon>Clostridia</taxon>
        <taxon>Eubacteriales</taxon>
        <taxon>Syntrophomonadaceae</taxon>
        <taxon>Syntrophothermus</taxon>
    </lineage>
</organism>
<evidence type="ECO:0000313" key="3">
    <source>
        <dbReference type="Proteomes" id="UP000000378"/>
    </source>
</evidence>
<feature type="domain" description="DUF6385" evidence="1">
    <location>
        <begin position="205"/>
        <end position="282"/>
    </location>
</feature>
<keyword evidence="3" id="KW-1185">Reference proteome</keyword>
<dbReference type="InterPro" id="IPR045965">
    <property type="entry name" value="DUF6385"/>
</dbReference>
<proteinExistence type="predicted"/>